<reference evidence="4 6" key="1">
    <citation type="journal article" date="2016" name="Genome Announc.">
        <title>Complete Genome Sequence of the Amino Acid-Fermenting Clostridium propionicum X2 (DSM 1682).</title>
        <authorList>
            <person name="Poehlein A."/>
            <person name="Schlien K."/>
            <person name="Chowdhury N.P."/>
            <person name="Gottschalk G."/>
            <person name="Buckel W."/>
            <person name="Daniel R."/>
        </authorList>
    </citation>
    <scope>NUCLEOTIDE SEQUENCE [LARGE SCALE GENOMIC DNA]</scope>
    <source>
        <strain evidence="4 6">X2</strain>
    </source>
</reference>
<dbReference type="InterPro" id="IPR050570">
    <property type="entry name" value="Cell_wall_metabolism_enzyme"/>
</dbReference>
<evidence type="ECO:0000313" key="7">
    <source>
        <dbReference type="Proteomes" id="UP000184204"/>
    </source>
</evidence>
<dbReference type="Proteomes" id="UP000184204">
    <property type="component" value="Unassembled WGS sequence"/>
</dbReference>
<reference evidence="6" key="2">
    <citation type="submission" date="2016-01" db="EMBL/GenBank/DDBJ databases">
        <authorList>
            <person name="Poehlein A."/>
            <person name="Schlien K."/>
            <person name="Gottschalk G."/>
            <person name="Buckel W."/>
            <person name="Daniel R."/>
        </authorList>
    </citation>
    <scope>NUCLEOTIDE SEQUENCE [LARGE SCALE GENOMIC DNA]</scope>
    <source>
        <strain evidence="6">X2</strain>
    </source>
</reference>
<evidence type="ECO:0000256" key="1">
    <source>
        <dbReference type="SAM" id="Coils"/>
    </source>
</evidence>
<keyword evidence="5" id="KW-0378">Hydrolase</keyword>
<keyword evidence="2" id="KW-1133">Transmembrane helix</keyword>
<dbReference type="EC" id="3.4.24.-" evidence="4"/>
<dbReference type="EMBL" id="FQUA01000001">
    <property type="protein sequence ID" value="SHE27130.1"/>
    <property type="molecule type" value="Genomic_DNA"/>
</dbReference>
<evidence type="ECO:0000313" key="4">
    <source>
        <dbReference type="EMBL" id="AMJ39950.1"/>
    </source>
</evidence>
<dbReference type="AlphaFoldDB" id="A0A0X8V9K2"/>
<proteinExistence type="predicted"/>
<dbReference type="PANTHER" id="PTHR21666:SF270">
    <property type="entry name" value="MUREIN HYDROLASE ACTIVATOR ENVC"/>
    <property type="match status" value="1"/>
</dbReference>
<dbReference type="GO" id="GO:0004222">
    <property type="term" value="F:metalloendopeptidase activity"/>
    <property type="evidence" value="ECO:0007669"/>
    <property type="project" value="TreeGrafter"/>
</dbReference>
<dbReference type="Pfam" id="PF01551">
    <property type="entry name" value="Peptidase_M23"/>
    <property type="match status" value="1"/>
</dbReference>
<dbReference type="InterPro" id="IPR011055">
    <property type="entry name" value="Dup_hybrid_motif"/>
</dbReference>
<reference evidence="7" key="4">
    <citation type="submission" date="2016-11" db="EMBL/GenBank/DDBJ databases">
        <authorList>
            <person name="Jaros S."/>
            <person name="Januszkiewicz K."/>
            <person name="Wedrychowicz H."/>
        </authorList>
    </citation>
    <scope>NUCLEOTIDE SEQUENCE [LARGE SCALE GENOMIC DNA]</scope>
    <source>
        <strain evidence="7">DSM 1682</strain>
    </source>
</reference>
<gene>
    <name evidence="4" type="primary">mepM_1</name>
    <name evidence="4" type="ORF">CPRO_03280</name>
    <name evidence="5" type="ORF">SAMN02745151_00023</name>
</gene>
<keyword evidence="6" id="KW-1185">Reference proteome</keyword>
<keyword evidence="2" id="KW-0472">Membrane</keyword>
<feature type="domain" description="M23ase beta-sheet core" evidence="3">
    <location>
        <begin position="240"/>
        <end position="335"/>
    </location>
</feature>
<dbReference type="SUPFAM" id="SSF51261">
    <property type="entry name" value="Duplicated hybrid motif"/>
    <property type="match status" value="1"/>
</dbReference>
<dbReference type="KEGG" id="cpro:CPRO_03280"/>
<accession>A0A0X8V9K2</accession>
<organism evidence="5 7">
    <name type="scientific">Anaerotignum propionicum DSM 1682</name>
    <dbReference type="NCBI Taxonomy" id="991789"/>
    <lineage>
        <taxon>Bacteria</taxon>
        <taxon>Bacillati</taxon>
        <taxon>Bacillota</taxon>
        <taxon>Clostridia</taxon>
        <taxon>Lachnospirales</taxon>
        <taxon>Anaerotignaceae</taxon>
        <taxon>Anaerotignum</taxon>
    </lineage>
</organism>
<reference evidence="5" key="3">
    <citation type="submission" date="2016-11" db="EMBL/GenBank/DDBJ databases">
        <authorList>
            <person name="Varghese N."/>
            <person name="Submissions S."/>
        </authorList>
    </citation>
    <scope>NUCLEOTIDE SEQUENCE</scope>
    <source>
        <strain evidence="5">DSM 1682</strain>
    </source>
</reference>
<dbReference type="PANTHER" id="PTHR21666">
    <property type="entry name" value="PEPTIDASE-RELATED"/>
    <property type="match status" value="1"/>
</dbReference>
<protein>
    <submittedName>
        <fullName evidence="4 5">Murein DD-endopeptidase MepM</fullName>
        <ecNumber evidence="4">3.4.24.-</ecNumber>
    </submittedName>
</protein>
<feature type="coiled-coil region" evidence="1">
    <location>
        <begin position="66"/>
        <end position="135"/>
    </location>
</feature>
<feature type="transmembrane region" description="Helical" evidence="2">
    <location>
        <begin position="38"/>
        <end position="60"/>
    </location>
</feature>
<evidence type="ECO:0000256" key="2">
    <source>
        <dbReference type="SAM" id="Phobius"/>
    </source>
</evidence>
<dbReference type="CDD" id="cd12797">
    <property type="entry name" value="M23_peptidase"/>
    <property type="match status" value="1"/>
</dbReference>
<dbReference type="Proteomes" id="UP000068026">
    <property type="component" value="Chromosome"/>
</dbReference>
<dbReference type="EMBL" id="CP014223">
    <property type="protein sequence ID" value="AMJ39950.1"/>
    <property type="molecule type" value="Genomic_DNA"/>
</dbReference>
<sequence length="339" mass="37292">MESRENLPLNNQSEHHFLSLHIAHKGKEKSLHVKKTHALAFCVVACLFVGGSAVTLGSYFNTKNELMTYEQQLLQVERTNRKLTQNSRALENENTEYTQNIEKLQNKAVELEQKINELENVKNNLNDQLNSINTNDSASTQLRNAVASCLVQEKPQVVGTQDFTPIVTTSFNKVTALAVQLDRINSRLNETETSFTKVATNVTETLSAYSDIPCGMPVAKGIISTGFNPEGLSTISDGRVHYGLDLSTRSKILPIVATAAGTVIEAEYHSEYGNYVLIDHGNGFVTRYAHNTENLVSAGDVVKKGDTIATTGATGQSTGIHCHYEVILNGIFQDPMDFQ</sequence>
<name>A0A0X8V9K2_ANAPI</name>
<dbReference type="RefSeq" id="WP_066047083.1">
    <property type="nucleotide sequence ID" value="NZ_CP014223.1"/>
</dbReference>
<keyword evidence="2" id="KW-0812">Transmembrane</keyword>
<dbReference type="InterPro" id="IPR016047">
    <property type="entry name" value="M23ase_b-sheet_dom"/>
</dbReference>
<evidence type="ECO:0000313" key="5">
    <source>
        <dbReference type="EMBL" id="SHE27130.1"/>
    </source>
</evidence>
<evidence type="ECO:0000313" key="6">
    <source>
        <dbReference type="Proteomes" id="UP000068026"/>
    </source>
</evidence>
<keyword evidence="1" id="KW-0175">Coiled coil</keyword>
<evidence type="ECO:0000259" key="3">
    <source>
        <dbReference type="Pfam" id="PF01551"/>
    </source>
</evidence>
<dbReference type="Gene3D" id="2.70.70.10">
    <property type="entry name" value="Glucose Permease (Domain IIA)"/>
    <property type="match status" value="1"/>
</dbReference>